<gene>
    <name evidence="1" type="ORF">SPELUC_LOCUS8732</name>
</gene>
<protein>
    <submittedName>
        <fullName evidence="1">2831_t:CDS:1</fullName>
    </submittedName>
</protein>
<evidence type="ECO:0000313" key="1">
    <source>
        <dbReference type="EMBL" id="CAG8645676.1"/>
    </source>
</evidence>
<keyword evidence="2" id="KW-1185">Reference proteome</keyword>
<sequence length="180" mass="21033">LMVENANALFYVMLMLTRWLHDNAWRCVDSIYDEPFIGTLSLQHQGDNNTQKLIPRHYYNIQEVQKTLSYSMENDDQNALDELILNYIAKKEEIQNVQTQLVSVEESQAYDDIKNPVVRRGKGRHSNKWLKAFNEETNKVSSNKKQQDTADSDGETRHRCRLCHKSGHYAPKFPNKENAM</sequence>
<dbReference type="Proteomes" id="UP000789366">
    <property type="component" value="Unassembled WGS sequence"/>
</dbReference>
<proteinExistence type="predicted"/>
<feature type="non-terminal residue" evidence="1">
    <location>
        <position position="1"/>
    </location>
</feature>
<evidence type="ECO:0000313" key="2">
    <source>
        <dbReference type="Proteomes" id="UP000789366"/>
    </source>
</evidence>
<comment type="caution">
    <text evidence="1">The sequence shown here is derived from an EMBL/GenBank/DDBJ whole genome shotgun (WGS) entry which is preliminary data.</text>
</comment>
<reference evidence="1" key="1">
    <citation type="submission" date="2021-06" db="EMBL/GenBank/DDBJ databases">
        <authorList>
            <person name="Kallberg Y."/>
            <person name="Tangrot J."/>
            <person name="Rosling A."/>
        </authorList>
    </citation>
    <scope>NUCLEOTIDE SEQUENCE</scope>
    <source>
        <strain evidence="1">28 12/20/2015</strain>
    </source>
</reference>
<organism evidence="1 2">
    <name type="scientific">Cetraspora pellucida</name>
    <dbReference type="NCBI Taxonomy" id="1433469"/>
    <lineage>
        <taxon>Eukaryota</taxon>
        <taxon>Fungi</taxon>
        <taxon>Fungi incertae sedis</taxon>
        <taxon>Mucoromycota</taxon>
        <taxon>Glomeromycotina</taxon>
        <taxon>Glomeromycetes</taxon>
        <taxon>Diversisporales</taxon>
        <taxon>Gigasporaceae</taxon>
        <taxon>Cetraspora</taxon>
    </lineage>
</organism>
<accession>A0ACA9NB94</accession>
<dbReference type="EMBL" id="CAJVPW010013513">
    <property type="protein sequence ID" value="CAG8645676.1"/>
    <property type="molecule type" value="Genomic_DNA"/>
</dbReference>
<name>A0ACA9NB94_9GLOM</name>